<feature type="signal peptide" evidence="1">
    <location>
        <begin position="1"/>
        <end position="29"/>
    </location>
</feature>
<keyword evidence="3" id="KW-1185">Reference proteome</keyword>
<evidence type="ECO:0000313" key="3">
    <source>
        <dbReference type="Proteomes" id="UP000241462"/>
    </source>
</evidence>
<protein>
    <recommendedName>
        <fullName evidence="4">Secreted protein</fullName>
    </recommendedName>
</protein>
<feature type="chain" id="PRO_5015699566" description="Secreted protein" evidence="1">
    <location>
        <begin position="30"/>
        <end position="111"/>
    </location>
</feature>
<organism evidence="2 3">
    <name type="scientific">Coniella lustricola</name>
    <dbReference type="NCBI Taxonomy" id="2025994"/>
    <lineage>
        <taxon>Eukaryota</taxon>
        <taxon>Fungi</taxon>
        <taxon>Dikarya</taxon>
        <taxon>Ascomycota</taxon>
        <taxon>Pezizomycotina</taxon>
        <taxon>Sordariomycetes</taxon>
        <taxon>Sordariomycetidae</taxon>
        <taxon>Diaporthales</taxon>
        <taxon>Schizoparmaceae</taxon>
        <taxon>Coniella</taxon>
    </lineage>
</organism>
<dbReference type="InParanoid" id="A0A2T3A0P7"/>
<keyword evidence="1" id="KW-0732">Signal</keyword>
<accession>A0A2T3A0P7</accession>
<dbReference type="Proteomes" id="UP000241462">
    <property type="component" value="Unassembled WGS sequence"/>
</dbReference>
<proteinExistence type="predicted"/>
<dbReference type="AlphaFoldDB" id="A0A2T3A0P7"/>
<name>A0A2T3A0P7_9PEZI</name>
<evidence type="ECO:0000313" key="2">
    <source>
        <dbReference type="EMBL" id="PSR80611.1"/>
    </source>
</evidence>
<gene>
    <name evidence="2" type="ORF">BD289DRAFT_60965</name>
</gene>
<reference evidence="2 3" key="1">
    <citation type="journal article" date="2018" name="Mycol. Prog.">
        <title>Coniella lustricola, a new species from submerged detritus.</title>
        <authorList>
            <person name="Raudabaugh D.B."/>
            <person name="Iturriaga T."/>
            <person name="Carver A."/>
            <person name="Mondo S."/>
            <person name="Pangilinan J."/>
            <person name="Lipzen A."/>
            <person name="He G."/>
            <person name="Amirebrahimi M."/>
            <person name="Grigoriev I.V."/>
            <person name="Miller A.N."/>
        </authorList>
    </citation>
    <scope>NUCLEOTIDE SEQUENCE [LARGE SCALE GENOMIC DNA]</scope>
    <source>
        <strain evidence="2 3">B22-T-1</strain>
    </source>
</reference>
<dbReference type="EMBL" id="KZ678524">
    <property type="protein sequence ID" value="PSR80611.1"/>
    <property type="molecule type" value="Genomic_DNA"/>
</dbReference>
<evidence type="ECO:0000256" key="1">
    <source>
        <dbReference type="SAM" id="SignalP"/>
    </source>
</evidence>
<evidence type="ECO:0008006" key="4">
    <source>
        <dbReference type="Google" id="ProtNLM"/>
    </source>
</evidence>
<sequence>MSPNDQVKVLGMPVSLFCLFLALHRRCSAVLDAQQACGLLRLAKLLQFLVTARAFDFNAWSSLSIGARELFSNILCSYRANCAQACEVGGCTASSACRLSPHARKFCQLAM</sequence>